<reference evidence="1" key="1">
    <citation type="journal article" date="2022" name="bioRxiv">
        <title>Sequencing and chromosome-scale assembly of the giantPleurodeles waltlgenome.</title>
        <authorList>
            <person name="Brown T."/>
            <person name="Elewa A."/>
            <person name="Iarovenko S."/>
            <person name="Subramanian E."/>
            <person name="Araus A.J."/>
            <person name="Petzold A."/>
            <person name="Susuki M."/>
            <person name="Suzuki K.-i.T."/>
            <person name="Hayashi T."/>
            <person name="Toyoda A."/>
            <person name="Oliveira C."/>
            <person name="Osipova E."/>
            <person name="Leigh N.D."/>
            <person name="Simon A."/>
            <person name="Yun M.H."/>
        </authorList>
    </citation>
    <scope>NUCLEOTIDE SEQUENCE</scope>
    <source>
        <strain evidence="1">20211129_DDA</strain>
        <tissue evidence="1">Liver</tissue>
    </source>
</reference>
<gene>
    <name evidence="1" type="ORF">NDU88_002942</name>
</gene>
<accession>A0AAV7M343</accession>
<dbReference type="PANTHER" id="PTHR33539">
    <property type="entry name" value="UPF0764 PROTEIN C16ORF89"/>
    <property type="match status" value="1"/>
</dbReference>
<keyword evidence="2" id="KW-1185">Reference proteome</keyword>
<comment type="caution">
    <text evidence="1">The sequence shown here is derived from an EMBL/GenBank/DDBJ whole genome shotgun (WGS) entry which is preliminary data.</text>
</comment>
<proteinExistence type="predicted"/>
<evidence type="ECO:0000313" key="1">
    <source>
        <dbReference type="EMBL" id="KAJ1097826.1"/>
    </source>
</evidence>
<protein>
    <submittedName>
        <fullName evidence="1">Uncharacterized protein</fullName>
    </submittedName>
</protein>
<organism evidence="1 2">
    <name type="scientific">Pleurodeles waltl</name>
    <name type="common">Iberian ribbed newt</name>
    <dbReference type="NCBI Taxonomy" id="8319"/>
    <lineage>
        <taxon>Eukaryota</taxon>
        <taxon>Metazoa</taxon>
        <taxon>Chordata</taxon>
        <taxon>Craniata</taxon>
        <taxon>Vertebrata</taxon>
        <taxon>Euteleostomi</taxon>
        <taxon>Amphibia</taxon>
        <taxon>Batrachia</taxon>
        <taxon>Caudata</taxon>
        <taxon>Salamandroidea</taxon>
        <taxon>Salamandridae</taxon>
        <taxon>Pleurodelinae</taxon>
        <taxon>Pleurodeles</taxon>
    </lineage>
</organism>
<dbReference type="GO" id="GO:0005829">
    <property type="term" value="C:cytosol"/>
    <property type="evidence" value="ECO:0007669"/>
    <property type="project" value="TreeGrafter"/>
</dbReference>
<dbReference type="GO" id="GO:0016020">
    <property type="term" value="C:membrane"/>
    <property type="evidence" value="ECO:0007669"/>
    <property type="project" value="TreeGrafter"/>
</dbReference>
<dbReference type="AlphaFoldDB" id="A0AAV7M343"/>
<dbReference type="PANTHER" id="PTHR33539:SF1">
    <property type="entry name" value="UPF0764 PROTEIN C16ORF89"/>
    <property type="match status" value="1"/>
</dbReference>
<dbReference type="InterPro" id="IPR031751">
    <property type="entry name" value="DUF4735"/>
</dbReference>
<sequence>MMKVNQKIEEDGYPFGQQDLFMENIMFCGMCGFSDFLKSKWLKKILAWQDLETGCFGKTGNDEKSILSLKKSIN</sequence>
<dbReference type="Proteomes" id="UP001066276">
    <property type="component" value="Chromosome 10"/>
</dbReference>
<name>A0AAV7M343_PLEWA</name>
<evidence type="ECO:0000313" key="2">
    <source>
        <dbReference type="Proteomes" id="UP001066276"/>
    </source>
</evidence>
<dbReference type="Pfam" id="PF15882">
    <property type="entry name" value="DUF4735"/>
    <property type="match status" value="1"/>
</dbReference>
<dbReference type="EMBL" id="JANPWB010000014">
    <property type="protein sequence ID" value="KAJ1097826.1"/>
    <property type="molecule type" value="Genomic_DNA"/>
</dbReference>